<keyword evidence="17" id="KW-1185">Reference proteome</keyword>
<protein>
    <recommendedName>
        <fullName evidence="5">Enterobactin synthase component D</fullName>
    </recommendedName>
    <alternativeName>
        <fullName evidence="8">4'-phosphopantetheinyl transferase EntD</fullName>
    </alternativeName>
    <alternativeName>
        <fullName evidence="9">Enterochelin synthase D</fullName>
    </alternativeName>
</protein>
<dbReference type="AlphaFoldDB" id="A0A1C3EBC6"/>
<feature type="binding site" evidence="12">
    <location>
        <begin position="86"/>
        <end position="87"/>
    </location>
    <ligand>
        <name>CoA</name>
        <dbReference type="ChEBI" id="CHEBI:57287"/>
    </ligand>
</feature>
<keyword evidence="13" id="KW-0460">Magnesium</keyword>
<dbReference type="Gene3D" id="3.90.470.20">
    <property type="entry name" value="4'-phosphopantetheinyl transferase domain"/>
    <property type="match status" value="1"/>
</dbReference>
<evidence type="ECO:0000313" key="17">
    <source>
        <dbReference type="Proteomes" id="UP000094936"/>
    </source>
</evidence>
<evidence type="ECO:0000256" key="3">
    <source>
        <dbReference type="ARBA" id="ARBA00008342"/>
    </source>
</evidence>
<evidence type="ECO:0000256" key="12">
    <source>
        <dbReference type="PIRSR" id="PIRSR603542-1"/>
    </source>
</evidence>
<organism evidence="16 17">
    <name type="scientific">Veronia pacifica</name>
    <dbReference type="NCBI Taxonomy" id="1080227"/>
    <lineage>
        <taxon>Bacteria</taxon>
        <taxon>Pseudomonadati</taxon>
        <taxon>Pseudomonadota</taxon>
        <taxon>Gammaproteobacteria</taxon>
        <taxon>Vibrionales</taxon>
        <taxon>Vibrionaceae</taxon>
        <taxon>Veronia</taxon>
    </lineage>
</organism>
<dbReference type="PANTHER" id="PTHR38096:SF1">
    <property type="entry name" value="ENTEROBACTIN SYNTHASE COMPONENT D"/>
    <property type="match status" value="1"/>
</dbReference>
<feature type="binding site" evidence="12">
    <location>
        <position position="42"/>
    </location>
    <ligand>
        <name>CoA</name>
        <dbReference type="ChEBI" id="CHEBI:57287"/>
    </ligand>
</feature>
<feature type="binding site" evidence="12">
    <location>
        <position position="109"/>
    </location>
    <ligand>
        <name>CoA</name>
        <dbReference type="ChEBI" id="CHEBI:57287"/>
    </ligand>
</feature>
<evidence type="ECO:0000256" key="10">
    <source>
        <dbReference type="ARBA" id="ARBA00049176"/>
    </source>
</evidence>
<keyword evidence="13" id="KW-0479">Metal-binding</keyword>
<feature type="binding site" evidence="13">
    <location>
        <position position="111"/>
    </location>
    <ligand>
        <name>Mg(2+)</name>
        <dbReference type="ChEBI" id="CHEBI:18420"/>
    </ligand>
</feature>
<comment type="similarity">
    <text evidence="3">Belongs to the P-Pant transferase superfamily. EntD family.</text>
</comment>
<comment type="pathway">
    <text evidence="2">Siderophore biosynthesis; enterobactin biosynthesis.</text>
</comment>
<feature type="binding site" evidence="12">
    <location>
        <position position="158"/>
    </location>
    <ligand>
        <name>CoA</name>
        <dbReference type="ChEBI" id="CHEBI:57287"/>
    </ligand>
</feature>
<evidence type="ECO:0000256" key="4">
    <source>
        <dbReference type="ARBA" id="ARBA00011503"/>
    </source>
</evidence>
<evidence type="ECO:0000256" key="9">
    <source>
        <dbReference type="ARBA" id="ARBA00031996"/>
    </source>
</evidence>
<evidence type="ECO:0000256" key="13">
    <source>
        <dbReference type="PIRSR" id="PIRSR603542-2"/>
    </source>
</evidence>
<accession>A0A1C3EBC6</accession>
<dbReference type="InterPro" id="IPR003542">
    <property type="entry name" value="Enbac_synth_compD-like"/>
</dbReference>
<feature type="domain" description="4'-phosphopantetheinyl transferase" evidence="14">
    <location>
        <begin position="105"/>
        <end position="188"/>
    </location>
</feature>
<feature type="binding site" evidence="12">
    <location>
        <position position="50"/>
    </location>
    <ligand>
        <name>CoA</name>
        <dbReference type="ChEBI" id="CHEBI:57287"/>
    </ligand>
</feature>
<proteinExistence type="inferred from homology"/>
<dbReference type="GO" id="GO:0000287">
    <property type="term" value="F:magnesium ion binding"/>
    <property type="evidence" value="ECO:0007669"/>
    <property type="project" value="InterPro"/>
</dbReference>
<feature type="binding site" evidence="12">
    <location>
        <position position="154"/>
    </location>
    <ligand>
        <name>CoA</name>
        <dbReference type="ChEBI" id="CHEBI:57287"/>
    </ligand>
</feature>
<dbReference type="EMBL" id="LYBM01000052">
    <property type="protein sequence ID" value="ODA30494.1"/>
    <property type="molecule type" value="Genomic_DNA"/>
</dbReference>
<comment type="catalytic activity">
    <reaction evidence="11">
        <text>apo-[peptidyl-carrier protein] + CoA = holo-[peptidyl-carrier protein] + adenosine 3',5'-bisphosphate + H(+)</text>
        <dbReference type="Rhea" id="RHEA:46228"/>
        <dbReference type="Rhea" id="RHEA-COMP:11479"/>
        <dbReference type="Rhea" id="RHEA-COMP:11480"/>
        <dbReference type="ChEBI" id="CHEBI:15378"/>
        <dbReference type="ChEBI" id="CHEBI:29999"/>
        <dbReference type="ChEBI" id="CHEBI:57287"/>
        <dbReference type="ChEBI" id="CHEBI:58343"/>
        <dbReference type="ChEBI" id="CHEBI:64479"/>
    </reaction>
</comment>
<comment type="cofactor">
    <cofactor evidence="13">
        <name>Mg(2+)</name>
        <dbReference type="ChEBI" id="CHEBI:18420"/>
    </cofactor>
</comment>
<evidence type="ECO:0000256" key="8">
    <source>
        <dbReference type="ARBA" id="ARBA00029894"/>
    </source>
</evidence>
<comment type="function">
    <text evidence="1">Involved in the biosynthesis of the siderophore enterobactin (enterochelin), which is a macrocyclic trimeric lactone of N-(2,3-dihydroxybenzoyl)-serine. The serine trilactone serves as a scaffolding for the three catechol functionalities that provide hexadentate coordination for the tightly ligated iron(2+) atoms. Plays an essential role in the assembly of the enterobactin by catalyzing the transfer of the 4'-phosphopantetheine (Ppant) moiety from coenzyme A to the apo-domains of both EntB (ArCP domain) and EntF (PCP domain) to yield their holo-forms which make them competent for the activation of 2,3-dihydroxybenzoate (DHB) and L-serine, respectively.</text>
</comment>
<evidence type="ECO:0000256" key="6">
    <source>
        <dbReference type="ARBA" id="ARBA00022679"/>
    </source>
</evidence>
<dbReference type="GO" id="GO:0008897">
    <property type="term" value="F:holo-[acyl-carrier-protein] synthase activity"/>
    <property type="evidence" value="ECO:0007669"/>
    <property type="project" value="InterPro"/>
</dbReference>
<evidence type="ECO:0000259" key="15">
    <source>
        <dbReference type="Pfam" id="PF17837"/>
    </source>
</evidence>
<evidence type="ECO:0000313" key="16">
    <source>
        <dbReference type="EMBL" id="ODA30494.1"/>
    </source>
</evidence>
<dbReference type="InterPro" id="IPR037143">
    <property type="entry name" value="4-PPantetheinyl_Trfase_dom_sf"/>
</dbReference>
<evidence type="ECO:0000259" key="14">
    <source>
        <dbReference type="Pfam" id="PF01648"/>
    </source>
</evidence>
<dbReference type="UniPathway" id="UPA00017"/>
<comment type="catalytic activity">
    <reaction evidence="10">
        <text>apo-[aryl-carrier protein] + CoA = holo-[aryl-carrier protein] + adenosine 3',5'-bisphosphate + H(+)</text>
        <dbReference type="Rhea" id="RHEA:48404"/>
        <dbReference type="Rhea" id="RHEA-COMP:15903"/>
        <dbReference type="Rhea" id="RHEA-COMP:17557"/>
        <dbReference type="ChEBI" id="CHEBI:15378"/>
        <dbReference type="ChEBI" id="CHEBI:29999"/>
        <dbReference type="ChEBI" id="CHEBI:57287"/>
        <dbReference type="ChEBI" id="CHEBI:58343"/>
        <dbReference type="ChEBI" id="CHEBI:64479"/>
    </reaction>
</comment>
<name>A0A1C3EBC6_9GAMM</name>
<feature type="domain" description="4'-phosphopantetheinyl transferase N-terminal" evidence="15">
    <location>
        <begin position="35"/>
        <end position="96"/>
    </location>
</feature>
<sequence>MLTNFHGVCLAAAFSLEQFSDQDFHALNIALPDNISRSVNKRKAEFLAGRYLAKLALSQLNRPEADIPSGDNRAPIWPVGIAGSISHHKTKAVCALTPAHSPEQGIGIDTELFVCEKTIDALLKTAVNRQEVEELAKAGLTEIAGLTAVFSAKESLFKALFPQVQRYFDFLDVRLVACNDKGFEFALNTTLATGLPKNSRLNVDCYWEPDAVTTFTQSDWVETPR</sequence>
<dbReference type="Pfam" id="PF17837">
    <property type="entry name" value="4PPT_N"/>
    <property type="match status" value="1"/>
</dbReference>
<dbReference type="STRING" id="1080227.A8L45_20065"/>
<dbReference type="SUPFAM" id="SSF56214">
    <property type="entry name" value="4'-phosphopantetheinyl transferase"/>
    <property type="match status" value="1"/>
</dbReference>
<dbReference type="GO" id="GO:0009366">
    <property type="term" value="C:enterobactin synthetase complex"/>
    <property type="evidence" value="ECO:0007669"/>
    <property type="project" value="InterPro"/>
</dbReference>
<evidence type="ECO:0000256" key="1">
    <source>
        <dbReference type="ARBA" id="ARBA00003937"/>
    </source>
</evidence>
<dbReference type="GO" id="GO:0005886">
    <property type="term" value="C:plasma membrane"/>
    <property type="evidence" value="ECO:0007669"/>
    <property type="project" value="TreeGrafter"/>
</dbReference>
<evidence type="ECO:0000256" key="5">
    <source>
        <dbReference type="ARBA" id="ARBA00019087"/>
    </source>
</evidence>
<keyword evidence="7" id="KW-0259">Enterobactin biosynthesis</keyword>
<comment type="subunit">
    <text evidence="4">EntB, EntD, EntE, and EntF form a multienzyme complex called enterobactin synthase.</text>
</comment>
<dbReference type="InterPro" id="IPR041354">
    <property type="entry name" value="4PPT_N"/>
</dbReference>
<dbReference type="Proteomes" id="UP000094936">
    <property type="component" value="Unassembled WGS sequence"/>
</dbReference>
<dbReference type="PRINTS" id="PR01399">
    <property type="entry name" value="ENTSNTHTASED"/>
</dbReference>
<dbReference type="GO" id="GO:0009239">
    <property type="term" value="P:enterobactin biosynthetic process"/>
    <property type="evidence" value="ECO:0007669"/>
    <property type="project" value="UniProtKB-UniPathway"/>
</dbReference>
<feature type="binding site" evidence="13">
    <location>
        <position position="109"/>
    </location>
    <ligand>
        <name>Mg(2+)</name>
        <dbReference type="ChEBI" id="CHEBI:18420"/>
    </ligand>
</feature>
<reference evidence="16 17" key="1">
    <citation type="submission" date="2016-05" db="EMBL/GenBank/DDBJ databases">
        <title>Genomic Taxonomy of the Vibrionaceae.</title>
        <authorList>
            <person name="Gomez-Gil B."/>
            <person name="Enciso-Ibarra J."/>
        </authorList>
    </citation>
    <scope>NUCLEOTIDE SEQUENCE [LARGE SCALE GENOMIC DNA]</scope>
    <source>
        <strain evidence="16 17">CAIM 1920</strain>
    </source>
</reference>
<keyword evidence="6" id="KW-0808">Transferase</keyword>
<evidence type="ECO:0000256" key="2">
    <source>
        <dbReference type="ARBA" id="ARBA00004993"/>
    </source>
</evidence>
<dbReference type="InterPro" id="IPR008278">
    <property type="entry name" value="4-PPantetheinyl_Trfase_dom"/>
</dbReference>
<dbReference type="PANTHER" id="PTHR38096">
    <property type="entry name" value="ENTEROBACTIN SYNTHASE COMPONENT D"/>
    <property type="match status" value="1"/>
</dbReference>
<comment type="caution">
    <text evidence="16">The sequence shown here is derived from an EMBL/GenBank/DDBJ whole genome shotgun (WGS) entry which is preliminary data.</text>
</comment>
<dbReference type="Pfam" id="PF01648">
    <property type="entry name" value="ACPS"/>
    <property type="match status" value="1"/>
</dbReference>
<evidence type="ECO:0000256" key="11">
    <source>
        <dbReference type="ARBA" id="ARBA00049191"/>
    </source>
</evidence>
<gene>
    <name evidence="16" type="ORF">A8L45_20065</name>
</gene>
<evidence type="ECO:0000256" key="7">
    <source>
        <dbReference type="ARBA" id="ARBA00023191"/>
    </source>
</evidence>